<reference evidence="2 3" key="1">
    <citation type="submission" date="2020-07" db="EMBL/GenBank/DDBJ databases">
        <title>Halieaceae bacterium, F7430, whole genome shotgun sequencing project.</title>
        <authorList>
            <person name="Jiang S."/>
            <person name="Liu Z.W."/>
            <person name="Du Z.J."/>
        </authorList>
    </citation>
    <scope>NUCLEOTIDE SEQUENCE [LARGE SCALE GENOMIC DNA]</scope>
    <source>
        <strain evidence="2 3">F7430</strain>
    </source>
</reference>
<feature type="signal peptide" evidence="1">
    <location>
        <begin position="1"/>
        <end position="25"/>
    </location>
</feature>
<evidence type="ECO:0008006" key="4">
    <source>
        <dbReference type="Google" id="ProtNLM"/>
    </source>
</evidence>
<gene>
    <name evidence="2" type="ORF">H2508_13880</name>
</gene>
<dbReference type="PROSITE" id="PS51257">
    <property type="entry name" value="PROKAR_LIPOPROTEIN"/>
    <property type="match status" value="1"/>
</dbReference>
<feature type="chain" id="PRO_5030848548" description="DUF4878 domain-containing protein" evidence="1">
    <location>
        <begin position="26"/>
        <end position="128"/>
    </location>
</feature>
<evidence type="ECO:0000313" key="3">
    <source>
        <dbReference type="Proteomes" id="UP000539350"/>
    </source>
</evidence>
<dbReference type="EMBL" id="JACFXU010000018">
    <property type="protein sequence ID" value="MBA6414199.1"/>
    <property type="molecule type" value="Genomic_DNA"/>
</dbReference>
<accession>A0A7W2YKY0</accession>
<proteinExistence type="predicted"/>
<name>A0A7W2YKY0_9GAMM</name>
<keyword evidence="3" id="KW-1185">Reference proteome</keyword>
<dbReference type="RefSeq" id="WP_182175032.1">
    <property type="nucleotide sequence ID" value="NZ_JACFXU010000018.1"/>
</dbReference>
<evidence type="ECO:0000256" key="1">
    <source>
        <dbReference type="SAM" id="SignalP"/>
    </source>
</evidence>
<protein>
    <recommendedName>
        <fullName evidence="4">DUF4878 domain-containing protein</fullName>
    </recommendedName>
</protein>
<dbReference type="AlphaFoldDB" id="A0A7W2YKY0"/>
<evidence type="ECO:0000313" key="2">
    <source>
        <dbReference type="EMBL" id="MBA6414199.1"/>
    </source>
</evidence>
<organism evidence="2 3">
    <name type="scientific">Sediminihaliea albiluteola</name>
    <dbReference type="NCBI Taxonomy" id="2758564"/>
    <lineage>
        <taxon>Bacteria</taxon>
        <taxon>Pseudomonadati</taxon>
        <taxon>Pseudomonadota</taxon>
        <taxon>Gammaproteobacteria</taxon>
        <taxon>Cellvibrionales</taxon>
        <taxon>Halieaceae</taxon>
        <taxon>Sediminihaliea</taxon>
    </lineage>
</organism>
<keyword evidence="1" id="KW-0732">Signal</keyword>
<dbReference type="Proteomes" id="UP000539350">
    <property type="component" value="Unassembled WGS sequence"/>
</dbReference>
<sequence length="128" mass="13736">MKMADPMKKTIKISAVLLLTPILVACSDGPSSSEVETLIKAQYTQVDSLMESAMGDVGDSELASAMSSMLSGMMPKLESVKNVSCNESDAKDTYLCTADITQKLGAESQSDTASFMVVKVNDEWVLRN</sequence>
<comment type="caution">
    <text evidence="2">The sequence shown here is derived from an EMBL/GenBank/DDBJ whole genome shotgun (WGS) entry which is preliminary data.</text>
</comment>